<dbReference type="InterPro" id="IPR036259">
    <property type="entry name" value="MFS_trans_sf"/>
</dbReference>
<feature type="transmembrane region" description="Helical" evidence="6">
    <location>
        <begin position="301"/>
        <end position="321"/>
    </location>
</feature>
<feature type="transmembrane region" description="Helical" evidence="6">
    <location>
        <begin position="356"/>
        <end position="379"/>
    </location>
</feature>
<dbReference type="PANTHER" id="PTHR10924:SF6">
    <property type="entry name" value="SOLUTE CARRIER FAMILY 49 MEMBER A3"/>
    <property type="match status" value="1"/>
</dbReference>
<accession>A0A9P8Y021</accession>
<comment type="caution">
    <text evidence="7">The sequence shown here is derived from an EMBL/GenBank/DDBJ whole genome shotgun (WGS) entry which is preliminary data.</text>
</comment>
<organism evidence="7 8">
    <name type="scientific">Microdochium trichocladiopsis</name>
    <dbReference type="NCBI Taxonomy" id="1682393"/>
    <lineage>
        <taxon>Eukaryota</taxon>
        <taxon>Fungi</taxon>
        <taxon>Dikarya</taxon>
        <taxon>Ascomycota</taxon>
        <taxon>Pezizomycotina</taxon>
        <taxon>Sordariomycetes</taxon>
        <taxon>Xylariomycetidae</taxon>
        <taxon>Xylariales</taxon>
        <taxon>Microdochiaceae</taxon>
        <taxon>Microdochium</taxon>
    </lineage>
</organism>
<protein>
    <submittedName>
        <fullName evidence="7">Major facilitator superfamily domain-containing protein</fullName>
    </submittedName>
</protein>
<evidence type="ECO:0000256" key="5">
    <source>
        <dbReference type="SAM" id="MobiDB-lite"/>
    </source>
</evidence>
<feature type="transmembrane region" description="Helical" evidence="6">
    <location>
        <begin position="427"/>
        <end position="450"/>
    </location>
</feature>
<feature type="transmembrane region" description="Helical" evidence="6">
    <location>
        <begin position="49"/>
        <end position="67"/>
    </location>
</feature>
<evidence type="ECO:0000256" key="1">
    <source>
        <dbReference type="ARBA" id="ARBA00004141"/>
    </source>
</evidence>
<evidence type="ECO:0000313" key="8">
    <source>
        <dbReference type="Proteomes" id="UP000756346"/>
    </source>
</evidence>
<name>A0A9P8Y021_9PEZI</name>
<proteinExistence type="predicted"/>
<feature type="transmembrane region" description="Helical" evidence="6">
    <location>
        <begin position="140"/>
        <end position="161"/>
    </location>
</feature>
<feature type="transmembrane region" description="Helical" evidence="6">
    <location>
        <begin position="391"/>
        <end position="415"/>
    </location>
</feature>
<dbReference type="GeneID" id="70180118"/>
<dbReference type="Pfam" id="PF07690">
    <property type="entry name" value="MFS_1"/>
    <property type="match status" value="1"/>
</dbReference>
<sequence>MSSESTKSSATSPPTPKAKAGGAIELSRQASATAGTSTEYHQISTFHRYYGLAALCFLNMVQVWGWLSYATVNIYAQEWFGVDAQAINWFSTAYGLAVIPFPFAAWFINRYGTRKSVLVGAAGTILGNWIRYAGTAKASMAGAIIGQLILALSQIFVLPVAPVYSSQWFRPDRRTTPTTFGTISPTIGSMLGSFTTPFLAQDASQLPQSILIVAGISTAAAASCFFFPEPPREHPASSTPESLETSDTPSPWSYALRMLKSPEFYMLAVPFIVGLLLFNAFATLLLLYLAPYGFPLEDAGLLTGLQTGVGCAVALVVAPLVDRWRLHIPAIQSMLVLGAGLYIAFIFVPASESRVVAFVVCTLMGVFGTTVLSLILETLAEILYPVPPEFISTVCWCMGNVLGAVTVFGFAAGINPDGNPPGEASRALYAQAGVAVVLVGAPPLLLGLFGRKDKIKFRRREAQTNAIPQANQTSL</sequence>
<dbReference type="OrthoDB" id="422206at2759"/>
<feature type="transmembrane region" description="Helical" evidence="6">
    <location>
        <begin position="206"/>
        <end position="227"/>
    </location>
</feature>
<dbReference type="GO" id="GO:0016020">
    <property type="term" value="C:membrane"/>
    <property type="evidence" value="ECO:0007669"/>
    <property type="project" value="UniProtKB-SubCell"/>
</dbReference>
<evidence type="ECO:0000256" key="2">
    <source>
        <dbReference type="ARBA" id="ARBA00022692"/>
    </source>
</evidence>
<dbReference type="EMBL" id="JAGTJQ010000009">
    <property type="protein sequence ID" value="KAH7024778.1"/>
    <property type="molecule type" value="Genomic_DNA"/>
</dbReference>
<keyword evidence="2 6" id="KW-0812">Transmembrane</keyword>
<dbReference type="InterPro" id="IPR011701">
    <property type="entry name" value="MFS"/>
</dbReference>
<dbReference type="AlphaFoldDB" id="A0A9P8Y021"/>
<feature type="transmembrane region" description="Helical" evidence="6">
    <location>
        <begin position="182"/>
        <end position="200"/>
    </location>
</feature>
<dbReference type="Gene3D" id="1.20.1250.20">
    <property type="entry name" value="MFS general substrate transporter like domains"/>
    <property type="match status" value="1"/>
</dbReference>
<feature type="compositionally biased region" description="Low complexity" evidence="5">
    <location>
        <begin position="1"/>
        <end position="20"/>
    </location>
</feature>
<comment type="subcellular location">
    <subcellularLocation>
        <location evidence="1">Membrane</location>
        <topology evidence="1">Multi-pass membrane protein</topology>
    </subcellularLocation>
</comment>
<evidence type="ECO:0000313" key="7">
    <source>
        <dbReference type="EMBL" id="KAH7024778.1"/>
    </source>
</evidence>
<feature type="transmembrane region" description="Helical" evidence="6">
    <location>
        <begin position="264"/>
        <end position="289"/>
    </location>
</feature>
<dbReference type="Proteomes" id="UP000756346">
    <property type="component" value="Unassembled WGS sequence"/>
</dbReference>
<feature type="region of interest" description="Disordered" evidence="5">
    <location>
        <begin position="1"/>
        <end position="22"/>
    </location>
</feature>
<keyword evidence="3 6" id="KW-1133">Transmembrane helix</keyword>
<evidence type="ECO:0000256" key="6">
    <source>
        <dbReference type="SAM" id="Phobius"/>
    </source>
</evidence>
<evidence type="ECO:0000256" key="4">
    <source>
        <dbReference type="ARBA" id="ARBA00023136"/>
    </source>
</evidence>
<dbReference type="SUPFAM" id="SSF103473">
    <property type="entry name" value="MFS general substrate transporter"/>
    <property type="match status" value="1"/>
</dbReference>
<feature type="transmembrane region" description="Helical" evidence="6">
    <location>
        <begin position="116"/>
        <end position="134"/>
    </location>
</feature>
<dbReference type="InterPro" id="IPR049680">
    <property type="entry name" value="FLVCR1-2_SLC49-like"/>
</dbReference>
<gene>
    <name evidence="7" type="ORF">B0I36DRAFT_250876</name>
</gene>
<keyword evidence="8" id="KW-1185">Reference proteome</keyword>
<keyword evidence="4 6" id="KW-0472">Membrane</keyword>
<dbReference type="GO" id="GO:0022857">
    <property type="term" value="F:transmembrane transporter activity"/>
    <property type="evidence" value="ECO:0007669"/>
    <property type="project" value="InterPro"/>
</dbReference>
<feature type="transmembrane region" description="Helical" evidence="6">
    <location>
        <begin position="333"/>
        <end position="350"/>
    </location>
</feature>
<reference evidence="7" key="1">
    <citation type="journal article" date="2021" name="Nat. Commun.">
        <title>Genetic determinants of endophytism in the Arabidopsis root mycobiome.</title>
        <authorList>
            <person name="Mesny F."/>
            <person name="Miyauchi S."/>
            <person name="Thiergart T."/>
            <person name="Pickel B."/>
            <person name="Atanasova L."/>
            <person name="Karlsson M."/>
            <person name="Huettel B."/>
            <person name="Barry K.W."/>
            <person name="Haridas S."/>
            <person name="Chen C."/>
            <person name="Bauer D."/>
            <person name="Andreopoulos W."/>
            <person name="Pangilinan J."/>
            <person name="LaButti K."/>
            <person name="Riley R."/>
            <person name="Lipzen A."/>
            <person name="Clum A."/>
            <person name="Drula E."/>
            <person name="Henrissat B."/>
            <person name="Kohler A."/>
            <person name="Grigoriev I.V."/>
            <person name="Martin F.M."/>
            <person name="Hacquard S."/>
        </authorList>
    </citation>
    <scope>NUCLEOTIDE SEQUENCE</scope>
    <source>
        <strain evidence="7">MPI-CAGE-CH-0230</strain>
    </source>
</reference>
<evidence type="ECO:0000256" key="3">
    <source>
        <dbReference type="ARBA" id="ARBA00022989"/>
    </source>
</evidence>
<feature type="transmembrane region" description="Helical" evidence="6">
    <location>
        <begin position="87"/>
        <end position="109"/>
    </location>
</feature>
<dbReference type="RefSeq" id="XP_046008326.1">
    <property type="nucleotide sequence ID" value="XM_046150572.1"/>
</dbReference>
<dbReference type="PANTHER" id="PTHR10924">
    <property type="entry name" value="MAJOR FACILITATOR SUPERFAMILY PROTEIN-RELATED"/>
    <property type="match status" value="1"/>
</dbReference>